<dbReference type="Gene3D" id="2.60.40.2620">
    <property type="entry name" value="Fimbrillin-like"/>
    <property type="match status" value="1"/>
</dbReference>
<gene>
    <name evidence="1" type="ORF">AAK873_09370</name>
</gene>
<evidence type="ECO:0000313" key="1">
    <source>
        <dbReference type="EMBL" id="MEY8245820.1"/>
    </source>
</evidence>
<dbReference type="InterPro" id="IPR042278">
    <property type="entry name" value="Mfa-like_1_N"/>
</dbReference>
<sequence length="352" mass="38961">MKWEVTILMAVAASVISCSNNHDEVNVPVTDQAIAFTATVPKARSEVTTTATINNFKVWAFANGEHYMGENGVDVEKIGDKWSSDPVIYWPVDDSLNFFSISPTIKTATQNNPENPNIPDFINTGKTDLLYAVNMNESRTSTNVRNNQLVVNFRHALSQVNLKCARKRDDIKVVIHGLSLDGIKSIGSFNYPKETTEANISSDETRGTWSDLKYTESIPVYNDNAPVTLNSAQPEAVPNNTGYIFALPQPLEEAVKTADGYTGSCVKLLCEIYDESSSTKIWPAKSDTNYDESTGAGYIVFPLRTAVTSSWDTGRRYIYTLKIDVPEDGSGKIDFDITVDDYQNYDDAPDIL</sequence>
<name>A0ABV4CWP6_9BACT</name>
<comment type="caution">
    <text evidence="1">The sequence shown here is derived from an EMBL/GenBank/DDBJ whole genome shotgun (WGS) entry which is preliminary data.</text>
</comment>
<dbReference type="RefSeq" id="WP_369863531.1">
    <property type="nucleotide sequence ID" value="NZ_JBCLPP010000024.1"/>
</dbReference>
<protein>
    <submittedName>
        <fullName evidence="1">Fimbrillin family protein</fullName>
    </submittedName>
</protein>
<proteinExistence type="predicted"/>
<accession>A0ABV4CWP6</accession>
<organism evidence="1 2">
    <name type="scientific">Heminiphilus faecis</name>
    <dbReference type="NCBI Taxonomy" id="2601703"/>
    <lineage>
        <taxon>Bacteria</taxon>
        <taxon>Pseudomonadati</taxon>
        <taxon>Bacteroidota</taxon>
        <taxon>Bacteroidia</taxon>
        <taxon>Bacteroidales</taxon>
        <taxon>Muribaculaceae</taxon>
        <taxon>Heminiphilus</taxon>
    </lineage>
</organism>
<dbReference type="PROSITE" id="PS51257">
    <property type="entry name" value="PROKAR_LIPOPROTEIN"/>
    <property type="match status" value="1"/>
</dbReference>
<evidence type="ECO:0000313" key="2">
    <source>
        <dbReference type="Proteomes" id="UP001565200"/>
    </source>
</evidence>
<keyword evidence="2" id="KW-1185">Reference proteome</keyword>
<reference evidence="1 2" key="1">
    <citation type="submission" date="2024-03" db="EMBL/GenBank/DDBJ databases">
        <title>Mouse gut bacterial collection (mGBC) of GemPharmatech.</title>
        <authorList>
            <person name="He Y."/>
            <person name="Dong L."/>
            <person name="Wu D."/>
            <person name="Gao X."/>
            <person name="Lin Z."/>
        </authorList>
    </citation>
    <scope>NUCLEOTIDE SEQUENCE [LARGE SCALE GENOMIC DNA]</scope>
    <source>
        <strain evidence="1 2">54-13</strain>
    </source>
</reference>
<dbReference type="CDD" id="cd13120">
    <property type="entry name" value="BF2867_like_N"/>
    <property type="match status" value="1"/>
</dbReference>
<dbReference type="Proteomes" id="UP001565200">
    <property type="component" value="Unassembled WGS sequence"/>
</dbReference>
<dbReference type="EMBL" id="JBCLPP010000024">
    <property type="protein sequence ID" value="MEY8245820.1"/>
    <property type="molecule type" value="Genomic_DNA"/>
</dbReference>